<reference evidence="7 8" key="1">
    <citation type="submission" date="2023-01" db="EMBL/GenBank/DDBJ databases">
        <title>Analysis of 21 Apiospora genomes using comparative genomics revels a genus with tremendous synthesis potential of carbohydrate active enzymes and secondary metabolites.</title>
        <authorList>
            <person name="Sorensen T."/>
        </authorList>
    </citation>
    <scope>NUCLEOTIDE SEQUENCE [LARGE SCALE GENOMIC DNA]</scope>
    <source>
        <strain evidence="7 8">CBS 24483</strain>
    </source>
</reference>
<evidence type="ECO:0000256" key="1">
    <source>
        <dbReference type="ARBA" id="ARBA00004613"/>
    </source>
</evidence>
<feature type="signal peptide" evidence="5">
    <location>
        <begin position="1"/>
        <end position="17"/>
    </location>
</feature>
<protein>
    <recommendedName>
        <fullName evidence="6">AA1-like domain-containing protein</fullName>
    </recommendedName>
</protein>
<feature type="domain" description="AA1-like" evidence="6">
    <location>
        <begin position="41"/>
        <end position="174"/>
    </location>
</feature>
<proteinExistence type="predicted"/>
<dbReference type="RefSeq" id="XP_066706951.1">
    <property type="nucleotide sequence ID" value="XM_066838058.1"/>
</dbReference>
<dbReference type="Proteomes" id="UP001391051">
    <property type="component" value="Unassembled WGS sequence"/>
</dbReference>
<keyword evidence="8" id="KW-1185">Reference proteome</keyword>
<evidence type="ECO:0000256" key="4">
    <source>
        <dbReference type="ARBA" id="ARBA00023157"/>
    </source>
</evidence>
<evidence type="ECO:0000256" key="5">
    <source>
        <dbReference type="SAM" id="SignalP"/>
    </source>
</evidence>
<evidence type="ECO:0000256" key="2">
    <source>
        <dbReference type="ARBA" id="ARBA00022525"/>
    </source>
</evidence>
<evidence type="ECO:0000313" key="7">
    <source>
        <dbReference type="EMBL" id="KAK7967559.1"/>
    </source>
</evidence>
<evidence type="ECO:0000313" key="8">
    <source>
        <dbReference type="Proteomes" id="UP001391051"/>
    </source>
</evidence>
<evidence type="ECO:0000256" key="3">
    <source>
        <dbReference type="ARBA" id="ARBA00022729"/>
    </source>
</evidence>
<keyword evidence="4" id="KW-1015">Disulfide bond</keyword>
<accession>A0ABR1QY63</accession>
<keyword evidence="2" id="KW-0964">Secreted</keyword>
<name>A0ABR1QY63_9PEZI</name>
<organism evidence="7 8">
    <name type="scientific">Apiospora aurea</name>
    <dbReference type="NCBI Taxonomy" id="335848"/>
    <lineage>
        <taxon>Eukaryota</taxon>
        <taxon>Fungi</taxon>
        <taxon>Dikarya</taxon>
        <taxon>Ascomycota</taxon>
        <taxon>Pezizomycotina</taxon>
        <taxon>Sordariomycetes</taxon>
        <taxon>Xylariomycetidae</taxon>
        <taxon>Amphisphaeriales</taxon>
        <taxon>Apiosporaceae</taxon>
        <taxon>Apiospora</taxon>
    </lineage>
</organism>
<gene>
    <name evidence="7" type="ORF">PG986_001836</name>
</gene>
<dbReference type="GeneID" id="92071120"/>
<sequence length="190" mass="20846">MQSFVIALAALLPLAAASPIGRRDDNKGCSAAAFHGFAWEVKNFDYHASYIFSTPSHQNSWGYVNFSLSNPALLYDVQCSADSSQLSDFFYGNIPYSCTGGPNGTTTQTTFDFSRPNGQLNVNQTWVCSDEDPQWPSRFTAWGSVNLTLDCTDETTTNPNWKLGDVYSDREVKCAPSTVSMTPYQMAAVA</sequence>
<comment type="subcellular location">
    <subcellularLocation>
        <location evidence="1">Secreted</location>
    </subcellularLocation>
</comment>
<keyword evidence="3 5" id="KW-0732">Signal</keyword>
<feature type="chain" id="PRO_5045083000" description="AA1-like domain-containing protein" evidence="5">
    <location>
        <begin position="18"/>
        <end position="190"/>
    </location>
</feature>
<comment type="caution">
    <text evidence="7">The sequence shown here is derived from an EMBL/GenBank/DDBJ whole genome shotgun (WGS) entry which is preliminary data.</text>
</comment>
<dbReference type="EMBL" id="JAQQWE010000001">
    <property type="protein sequence ID" value="KAK7967559.1"/>
    <property type="molecule type" value="Genomic_DNA"/>
</dbReference>
<dbReference type="InterPro" id="IPR032382">
    <property type="entry name" value="AltA1"/>
</dbReference>
<evidence type="ECO:0000259" key="6">
    <source>
        <dbReference type="Pfam" id="PF16541"/>
    </source>
</evidence>
<dbReference type="Pfam" id="PF16541">
    <property type="entry name" value="AltA1"/>
    <property type="match status" value="1"/>
</dbReference>